<dbReference type="GO" id="GO:0005525">
    <property type="term" value="F:GTP binding"/>
    <property type="evidence" value="ECO:0007669"/>
    <property type="project" value="InterPro"/>
</dbReference>
<dbReference type="PRINTS" id="PR00449">
    <property type="entry name" value="RASTRNSFRMNG"/>
</dbReference>
<evidence type="ECO:0000256" key="2">
    <source>
        <dbReference type="SAM" id="MobiDB-lite"/>
    </source>
</evidence>
<accession>A0AAV7ZAQ7</accession>
<evidence type="ECO:0000256" key="1">
    <source>
        <dbReference type="ARBA" id="ARBA00022741"/>
    </source>
</evidence>
<dbReference type="SMART" id="SM00173">
    <property type="entry name" value="RAS"/>
    <property type="match status" value="1"/>
</dbReference>
<dbReference type="InterPro" id="IPR027417">
    <property type="entry name" value="P-loop_NTPase"/>
</dbReference>
<dbReference type="SMART" id="SM00174">
    <property type="entry name" value="RHO"/>
    <property type="match status" value="1"/>
</dbReference>
<feature type="region of interest" description="Disordered" evidence="2">
    <location>
        <begin position="91"/>
        <end position="125"/>
    </location>
</feature>
<protein>
    <submittedName>
        <fullName evidence="3">Ras-related protein rab-5b-related</fullName>
    </submittedName>
</protein>
<dbReference type="AlphaFoldDB" id="A0AAV7ZAQ7"/>
<proteinExistence type="predicted"/>
<dbReference type="PANTHER" id="PTHR47978">
    <property type="match status" value="1"/>
</dbReference>
<dbReference type="Pfam" id="PF00071">
    <property type="entry name" value="Ras"/>
    <property type="match status" value="2"/>
</dbReference>
<dbReference type="Gene3D" id="3.40.50.300">
    <property type="entry name" value="P-loop containing nucleotide triphosphate hydrolases"/>
    <property type="match status" value="2"/>
</dbReference>
<dbReference type="SMART" id="SM00175">
    <property type="entry name" value="RAB"/>
    <property type="match status" value="1"/>
</dbReference>
<dbReference type="CDD" id="cd00154">
    <property type="entry name" value="Rab"/>
    <property type="match status" value="1"/>
</dbReference>
<dbReference type="Proteomes" id="UP001146793">
    <property type="component" value="Unassembled WGS sequence"/>
</dbReference>
<feature type="compositionally biased region" description="Basic residues" evidence="2">
    <location>
        <begin position="99"/>
        <end position="125"/>
    </location>
</feature>
<gene>
    <name evidence="3" type="ORF">M0812_17411</name>
</gene>
<organism evidence="3 4">
    <name type="scientific">Anaeramoeba flamelloides</name>
    <dbReference type="NCBI Taxonomy" id="1746091"/>
    <lineage>
        <taxon>Eukaryota</taxon>
        <taxon>Metamonada</taxon>
        <taxon>Anaeramoebidae</taxon>
        <taxon>Anaeramoeba</taxon>
    </lineage>
</organism>
<keyword evidence="1" id="KW-0547">Nucleotide-binding</keyword>
<evidence type="ECO:0000313" key="4">
    <source>
        <dbReference type="Proteomes" id="UP001146793"/>
    </source>
</evidence>
<dbReference type="PROSITE" id="PS51420">
    <property type="entry name" value="RHO"/>
    <property type="match status" value="1"/>
</dbReference>
<dbReference type="PROSITE" id="PS51421">
    <property type="entry name" value="RAS"/>
    <property type="match status" value="1"/>
</dbReference>
<name>A0AAV7ZAQ7_9EUKA</name>
<sequence length="258" mass="29959">MSKSVKQVRHLKIVLLGDEGVGKTSIALRYTSDFFQENYKPTVGAAFHSKSSNYNGTVYNIKIWDTAGQERFKTDLFELFELFFNFQKTTKQKNEKTTKPKNNKTKKQQNQKTTKQHNKNTKKTKGLSSMYYKDCDIAILVYDITSKSTFKSIGHWERELRKNGPQDVQIAIVGNKIDLPQRSVKTKRVQMLAENKSCHFFETSAKEGTGIKHLFKKMCKKVPNQTSTEKKKKEKEQGKIIKLIAYDEKKHRKKCCRN</sequence>
<dbReference type="PROSITE" id="PS51419">
    <property type="entry name" value="RAB"/>
    <property type="match status" value="1"/>
</dbReference>
<reference evidence="3" key="1">
    <citation type="submission" date="2022-08" db="EMBL/GenBank/DDBJ databases">
        <title>Novel sulphate-reducing endosymbionts in the free-living metamonad Anaeramoeba.</title>
        <authorList>
            <person name="Jerlstrom-Hultqvist J."/>
            <person name="Cepicka I."/>
            <person name="Gallot-Lavallee L."/>
            <person name="Salas-Leiva D."/>
            <person name="Curtis B.A."/>
            <person name="Zahonova K."/>
            <person name="Pipaliya S."/>
            <person name="Dacks J."/>
            <person name="Roger A.J."/>
        </authorList>
    </citation>
    <scope>NUCLEOTIDE SEQUENCE</scope>
    <source>
        <strain evidence="3">Busselton2</strain>
    </source>
</reference>
<dbReference type="NCBIfam" id="TIGR00231">
    <property type="entry name" value="small_GTP"/>
    <property type="match status" value="2"/>
</dbReference>
<dbReference type="SUPFAM" id="SSF52540">
    <property type="entry name" value="P-loop containing nucleoside triphosphate hydrolases"/>
    <property type="match status" value="1"/>
</dbReference>
<dbReference type="GO" id="GO:0003924">
    <property type="term" value="F:GTPase activity"/>
    <property type="evidence" value="ECO:0007669"/>
    <property type="project" value="InterPro"/>
</dbReference>
<dbReference type="InterPro" id="IPR005225">
    <property type="entry name" value="Small_GTP-bd"/>
</dbReference>
<evidence type="ECO:0000313" key="3">
    <source>
        <dbReference type="EMBL" id="KAJ3438230.1"/>
    </source>
</evidence>
<comment type="caution">
    <text evidence="3">The sequence shown here is derived from an EMBL/GenBank/DDBJ whole genome shotgun (WGS) entry which is preliminary data.</text>
</comment>
<dbReference type="InterPro" id="IPR001806">
    <property type="entry name" value="Small_GTPase"/>
</dbReference>
<dbReference type="EMBL" id="JANTQA010000033">
    <property type="protein sequence ID" value="KAJ3438230.1"/>
    <property type="molecule type" value="Genomic_DNA"/>
</dbReference>